<dbReference type="GO" id="GO:0051015">
    <property type="term" value="F:actin filament binding"/>
    <property type="evidence" value="ECO:0007669"/>
    <property type="project" value="TreeGrafter"/>
</dbReference>
<dbReference type="Proteomes" id="UP000029665">
    <property type="component" value="Unassembled WGS sequence"/>
</dbReference>
<keyword evidence="1 2" id="KW-0728">SH3 domain</keyword>
<dbReference type="PROSITE" id="PS50002">
    <property type="entry name" value="SH3"/>
    <property type="match status" value="2"/>
</dbReference>
<dbReference type="InterPro" id="IPR002108">
    <property type="entry name" value="ADF-H"/>
</dbReference>
<dbReference type="GO" id="GO:0030833">
    <property type="term" value="P:regulation of actin filament polymerization"/>
    <property type="evidence" value="ECO:0007669"/>
    <property type="project" value="TreeGrafter"/>
</dbReference>
<dbReference type="STRING" id="5643.A0A060SK19"/>
<dbReference type="SMART" id="SM00102">
    <property type="entry name" value="ADF"/>
    <property type="match status" value="1"/>
</dbReference>
<dbReference type="OrthoDB" id="5971719at2759"/>
<dbReference type="SUPFAM" id="SSF55753">
    <property type="entry name" value="Actin depolymerizing proteins"/>
    <property type="match status" value="1"/>
</dbReference>
<feature type="compositionally biased region" description="Pro residues" evidence="3">
    <location>
        <begin position="360"/>
        <end position="378"/>
    </location>
</feature>
<organism evidence="6 7">
    <name type="scientific">Pycnoporus cinnabarinus</name>
    <name type="common">Cinnabar-red polypore</name>
    <name type="synonym">Trametes cinnabarina</name>
    <dbReference type="NCBI Taxonomy" id="5643"/>
    <lineage>
        <taxon>Eukaryota</taxon>
        <taxon>Fungi</taxon>
        <taxon>Dikarya</taxon>
        <taxon>Basidiomycota</taxon>
        <taxon>Agaricomycotina</taxon>
        <taxon>Agaricomycetes</taxon>
        <taxon>Polyporales</taxon>
        <taxon>Polyporaceae</taxon>
        <taxon>Trametes</taxon>
    </lineage>
</organism>
<gene>
    <name evidence="6" type="ORF">BN946_scf184411.g7</name>
</gene>
<evidence type="ECO:0000259" key="4">
    <source>
        <dbReference type="PROSITE" id="PS50002"/>
    </source>
</evidence>
<dbReference type="InterPro" id="IPR036028">
    <property type="entry name" value="SH3-like_dom_sf"/>
</dbReference>
<name>A0A060SK19_PYCCI</name>
<feature type="region of interest" description="Disordered" evidence="3">
    <location>
        <begin position="354"/>
        <end position="393"/>
    </location>
</feature>
<evidence type="ECO:0000256" key="2">
    <source>
        <dbReference type="PROSITE-ProRule" id="PRU00192"/>
    </source>
</evidence>
<dbReference type="CDD" id="cd11281">
    <property type="entry name" value="ADF_drebrin_like"/>
    <property type="match status" value="1"/>
</dbReference>
<feature type="compositionally biased region" description="Pro residues" evidence="3">
    <location>
        <begin position="233"/>
        <end position="254"/>
    </location>
</feature>
<dbReference type="GO" id="GO:0030427">
    <property type="term" value="C:site of polarized growth"/>
    <property type="evidence" value="ECO:0007669"/>
    <property type="project" value="TreeGrafter"/>
</dbReference>
<reference evidence="6" key="1">
    <citation type="submission" date="2014-01" db="EMBL/GenBank/DDBJ databases">
        <title>The genome of the white-rot fungus Pycnoporus cinnabarinus: a basidiomycete model with a versatile arsenal for lignocellulosic biomass breakdown.</title>
        <authorList>
            <person name="Levasseur A."/>
            <person name="Lomascolo A."/>
            <person name="Ruiz-Duenas F.J."/>
            <person name="Uzan E."/>
            <person name="Piumi F."/>
            <person name="Kues U."/>
            <person name="Ram A.F.J."/>
            <person name="Murat C."/>
            <person name="Haon M."/>
            <person name="Benoit I."/>
            <person name="Arfi Y."/>
            <person name="Chevret D."/>
            <person name="Drula E."/>
            <person name="Kwon M.J."/>
            <person name="Gouret P."/>
            <person name="Lesage-Meessen L."/>
            <person name="Lombard V."/>
            <person name="Mariette J."/>
            <person name="Noirot C."/>
            <person name="Park J."/>
            <person name="Patyshakuliyeva A."/>
            <person name="Wieneger R.A.B."/>
            <person name="Wosten H.A.B."/>
            <person name="Martin F."/>
            <person name="Coutinho P.M."/>
            <person name="de Vries R."/>
            <person name="Martinez A.T."/>
            <person name="Klopp C."/>
            <person name="Pontarotti P."/>
            <person name="Henrissat B."/>
            <person name="Record E."/>
        </authorList>
    </citation>
    <scope>NUCLEOTIDE SEQUENCE [LARGE SCALE GENOMIC DNA]</scope>
    <source>
        <strain evidence="6">BRFM137</strain>
    </source>
</reference>
<evidence type="ECO:0008006" key="8">
    <source>
        <dbReference type="Google" id="ProtNLM"/>
    </source>
</evidence>
<dbReference type="GO" id="GO:0005884">
    <property type="term" value="C:actin filament"/>
    <property type="evidence" value="ECO:0007669"/>
    <property type="project" value="TreeGrafter"/>
</dbReference>
<evidence type="ECO:0000256" key="3">
    <source>
        <dbReference type="SAM" id="MobiDB-lite"/>
    </source>
</evidence>
<feature type="domain" description="SH3" evidence="4">
    <location>
        <begin position="293"/>
        <end position="354"/>
    </location>
</feature>
<dbReference type="EMBL" id="CCBP010000214">
    <property type="protein sequence ID" value="CDO74750.1"/>
    <property type="molecule type" value="Genomic_DNA"/>
</dbReference>
<dbReference type="HOGENOM" id="CLU_013085_0_1_1"/>
<dbReference type="SUPFAM" id="SSF50044">
    <property type="entry name" value="SH3-domain"/>
    <property type="match status" value="2"/>
</dbReference>
<feature type="compositionally biased region" description="Low complexity" evidence="3">
    <location>
        <begin position="188"/>
        <end position="198"/>
    </location>
</feature>
<sequence>MSLQVNLSSRDLAQAYQDVLNARGIDWAIFTYDKGTNDLKVQATGDGGLEELQDEFSDGRMQYAFARVKDPNTGLPKFVQINWCGEGVPVARKGLFHTHSSAVANFLRGTHVVINARNEADVNPELIMARVEAASGAHYSAQKEAPRKAEPIAPVGTSYTPIGQPDIAAMRRGGNPASTPAAPPPAPATTKPFASSATRSVPLAPSPAPGLGKTPVANNTPADAWPDEGDSFAPPPPPPAATRPPPAASAPKPAPSVATRFVSPSPASVTSSTTPTKPDEDDKIGPVGTAYTPIKLQPKKLYAYEAQEDNEMDLVEGELIEQIEQLDEGWWSGVGAGGAKQGLFPANYVELVEQETGGPATPPPPSPPPPPPAPPAPAAPTAAEPHPAAEEDLGSWAIALYDYDAGEDNEISFKEGDRITHIEAVSEDWWQGTDKDGNVGLFPANYVELQA</sequence>
<dbReference type="Pfam" id="PF00241">
    <property type="entry name" value="Cofilin_ADF"/>
    <property type="match status" value="1"/>
</dbReference>
<feature type="domain" description="SH3" evidence="4">
    <location>
        <begin position="392"/>
        <end position="451"/>
    </location>
</feature>
<feature type="compositionally biased region" description="Low complexity" evidence="3">
    <location>
        <begin position="263"/>
        <end position="276"/>
    </location>
</feature>
<evidence type="ECO:0000256" key="1">
    <source>
        <dbReference type="ARBA" id="ARBA00022443"/>
    </source>
</evidence>
<dbReference type="PANTHER" id="PTHR10829:SF25">
    <property type="entry name" value="DREBRIN-LIKE PROTEIN"/>
    <property type="match status" value="1"/>
</dbReference>
<dbReference type="PANTHER" id="PTHR10829">
    <property type="entry name" value="CORTACTIN AND DREBRIN"/>
    <property type="match status" value="1"/>
</dbReference>
<dbReference type="InterPro" id="IPR029006">
    <property type="entry name" value="ADF-H/Gelsolin-like_dom_sf"/>
</dbReference>
<dbReference type="InterPro" id="IPR001452">
    <property type="entry name" value="SH3_domain"/>
</dbReference>
<evidence type="ECO:0000313" key="6">
    <source>
        <dbReference type="EMBL" id="CDO74750.1"/>
    </source>
</evidence>
<proteinExistence type="predicted"/>
<feature type="domain" description="ADF-H" evidence="5">
    <location>
        <begin position="4"/>
        <end position="132"/>
    </location>
</feature>
<keyword evidence="7" id="KW-1185">Reference proteome</keyword>
<dbReference type="CDD" id="cd11819">
    <property type="entry name" value="SH3_Cortactin_like"/>
    <property type="match status" value="2"/>
</dbReference>
<accession>A0A060SK19</accession>
<dbReference type="GO" id="GO:0030864">
    <property type="term" value="C:cortical actin cytoskeleton"/>
    <property type="evidence" value="ECO:0007669"/>
    <property type="project" value="TreeGrafter"/>
</dbReference>
<dbReference type="Pfam" id="PF14604">
    <property type="entry name" value="SH3_9"/>
    <property type="match status" value="2"/>
</dbReference>
<protein>
    <recommendedName>
        <fullName evidence="8">SH3 domain-containing protein</fullName>
    </recommendedName>
</protein>
<evidence type="ECO:0000259" key="5">
    <source>
        <dbReference type="PROSITE" id="PS51263"/>
    </source>
</evidence>
<dbReference type="SMART" id="SM00326">
    <property type="entry name" value="SH3"/>
    <property type="match status" value="2"/>
</dbReference>
<dbReference type="PRINTS" id="PR00499">
    <property type="entry name" value="P67PHOX"/>
</dbReference>
<dbReference type="PRINTS" id="PR00452">
    <property type="entry name" value="SH3DOMAIN"/>
</dbReference>
<feature type="region of interest" description="Disordered" evidence="3">
    <location>
        <begin position="139"/>
        <end position="292"/>
    </location>
</feature>
<dbReference type="AlphaFoldDB" id="A0A060SK19"/>
<dbReference type="OMA" id="HYASQYD"/>
<dbReference type="PROSITE" id="PS51263">
    <property type="entry name" value="ADF_H"/>
    <property type="match status" value="1"/>
</dbReference>
<comment type="caution">
    <text evidence="6">The sequence shown here is derived from an EMBL/GenBank/DDBJ whole genome shotgun (WGS) entry which is preliminary data.</text>
</comment>
<dbReference type="Gene3D" id="2.30.30.40">
    <property type="entry name" value="SH3 Domains"/>
    <property type="match status" value="2"/>
</dbReference>
<dbReference type="Gene3D" id="3.40.20.10">
    <property type="entry name" value="Severin"/>
    <property type="match status" value="1"/>
</dbReference>
<evidence type="ECO:0000313" key="7">
    <source>
        <dbReference type="Proteomes" id="UP000029665"/>
    </source>
</evidence>